<evidence type="ECO:0000259" key="11">
    <source>
        <dbReference type="Pfam" id="PF02558"/>
    </source>
</evidence>
<comment type="caution">
    <text evidence="13">The sequence shown here is derived from an EMBL/GenBank/DDBJ whole genome shotgun (WGS) entry which is preliminary data.</text>
</comment>
<feature type="domain" description="Ketopantoate reductase N-terminal" evidence="11">
    <location>
        <begin position="4"/>
        <end position="168"/>
    </location>
</feature>
<comment type="pathway">
    <text evidence="2">Cofactor biosynthesis; (R)-pantothenate biosynthesis; (R)-pantoate from 3-methyl-2-oxobutanoate: step 2/2.</text>
</comment>
<dbReference type="Proteomes" id="UP000655523">
    <property type="component" value="Unassembled WGS sequence"/>
</dbReference>
<dbReference type="AlphaFoldDB" id="A0A972NVV7"/>
<keyword evidence="14" id="KW-1185">Reference proteome</keyword>
<evidence type="ECO:0000256" key="3">
    <source>
        <dbReference type="ARBA" id="ARBA00007870"/>
    </source>
</evidence>
<evidence type="ECO:0000313" key="13">
    <source>
        <dbReference type="EMBL" id="NPT60783.1"/>
    </source>
</evidence>
<dbReference type="PANTHER" id="PTHR21708:SF45">
    <property type="entry name" value="2-DEHYDROPANTOATE 2-REDUCTASE"/>
    <property type="match status" value="1"/>
</dbReference>
<dbReference type="RefSeq" id="WP_172175997.1">
    <property type="nucleotide sequence ID" value="NZ_WOEZ01000236.1"/>
</dbReference>
<sequence length="340" mass="37013">MKFCIFGAGAIGGYLAVELALSGQEVCIIARGEHLKAIRRNGLKLLIGGQEKIAKVSASDNPSDFGPQDYVLCTMKAHQSYECASDFTSLLGPNTAIVTAMNGIPWWYFYKEGGTFENRTLESVDPGGKQWNLLGPERAIGCVVDPACEVIAPGVIEHHEFNRFIIGEPDGSHSERVLKLSQALKNANFDAPIGDAIRWNVWLKLWGNVCFNPISALTSATLDRMTTAPALSALCKQAMYEAKAVTDALNVHIGEDMIERRLNAASQAVGHKMSMLQDLERHRSMEIDALVTAVQEFGQLTNVPTPTVNILSTLAQEKARQANLYKYGYVATTLSNGAPV</sequence>
<dbReference type="InterPro" id="IPR013328">
    <property type="entry name" value="6PGD_dom2"/>
</dbReference>
<dbReference type="GO" id="GO:0005737">
    <property type="term" value="C:cytoplasm"/>
    <property type="evidence" value="ECO:0007669"/>
    <property type="project" value="TreeGrafter"/>
</dbReference>
<dbReference type="FunFam" id="1.10.1040.10:FF:000017">
    <property type="entry name" value="2-dehydropantoate 2-reductase"/>
    <property type="match status" value="1"/>
</dbReference>
<reference evidence="13 14" key="1">
    <citation type="submission" date="2019-11" db="EMBL/GenBank/DDBJ databases">
        <title>Metabolism of dissolved organic matter in forest soils.</title>
        <authorList>
            <person name="Cyle K.T."/>
            <person name="Wilhelm R.C."/>
            <person name="Martinez C.E."/>
        </authorList>
    </citation>
    <scope>NUCLEOTIDE SEQUENCE [LARGE SCALE GENOMIC DNA]</scope>
    <source>
        <strain evidence="13 14">5N</strain>
    </source>
</reference>
<dbReference type="GO" id="GO:0008677">
    <property type="term" value="F:2-dehydropantoate 2-reductase activity"/>
    <property type="evidence" value="ECO:0007669"/>
    <property type="project" value="UniProtKB-EC"/>
</dbReference>
<accession>A0A972NVV7</accession>
<evidence type="ECO:0000256" key="1">
    <source>
        <dbReference type="ARBA" id="ARBA00002919"/>
    </source>
</evidence>
<comment type="similarity">
    <text evidence="3">Belongs to the ketopantoate reductase family.</text>
</comment>
<evidence type="ECO:0000313" key="14">
    <source>
        <dbReference type="Proteomes" id="UP000655523"/>
    </source>
</evidence>
<dbReference type="NCBIfam" id="NF005089">
    <property type="entry name" value="PRK06522.1-4"/>
    <property type="match status" value="1"/>
</dbReference>
<feature type="domain" description="Ketopantoate reductase C-terminal" evidence="12">
    <location>
        <begin position="197"/>
        <end position="318"/>
    </location>
</feature>
<evidence type="ECO:0000256" key="4">
    <source>
        <dbReference type="ARBA" id="ARBA00013014"/>
    </source>
</evidence>
<name>A0A972NVV7_9BURK</name>
<comment type="function">
    <text evidence="1">Catalyzes the NADPH-dependent reduction of ketopantoate into pantoic acid.</text>
</comment>
<evidence type="ECO:0000256" key="2">
    <source>
        <dbReference type="ARBA" id="ARBA00004994"/>
    </source>
</evidence>
<dbReference type="SUPFAM" id="SSF51735">
    <property type="entry name" value="NAD(P)-binding Rossmann-fold domains"/>
    <property type="match status" value="1"/>
</dbReference>
<dbReference type="Gene3D" id="3.40.50.720">
    <property type="entry name" value="NAD(P)-binding Rossmann-like Domain"/>
    <property type="match status" value="1"/>
</dbReference>
<dbReference type="EC" id="1.1.1.169" evidence="4"/>
<dbReference type="InterPro" id="IPR008927">
    <property type="entry name" value="6-PGluconate_DH-like_C_sf"/>
</dbReference>
<dbReference type="InterPro" id="IPR036291">
    <property type="entry name" value="NAD(P)-bd_dom_sf"/>
</dbReference>
<organism evidence="13 14">
    <name type="scientific">Paraburkholderia elongata</name>
    <dbReference type="NCBI Taxonomy" id="2675747"/>
    <lineage>
        <taxon>Bacteria</taxon>
        <taxon>Pseudomonadati</taxon>
        <taxon>Pseudomonadota</taxon>
        <taxon>Betaproteobacteria</taxon>
        <taxon>Burkholderiales</taxon>
        <taxon>Burkholderiaceae</taxon>
        <taxon>Paraburkholderia</taxon>
    </lineage>
</organism>
<proteinExistence type="inferred from homology"/>
<evidence type="ECO:0000256" key="5">
    <source>
        <dbReference type="ARBA" id="ARBA00019465"/>
    </source>
</evidence>
<evidence type="ECO:0000256" key="8">
    <source>
        <dbReference type="ARBA" id="ARBA00023002"/>
    </source>
</evidence>
<protein>
    <recommendedName>
        <fullName evidence="5">2-dehydropantoate 2-reductase</fullName>
        <ecNumber evidence="4">1.1.1.169</ecNumber>
    </recommendedName>
    <alternativeName>
        <fullName evidence="9">Ketopantoate reductase</fullName>
    </alternativeName>
</protein>
<keyword evidence="8 13" id="KW-0560">Oxidoreductase</keyword>
<comment type="catalytic activity">
    <reaction evidence="10">
        <text>(R)-pantoate + NADP(+) = 2-dehydropantoate + NADPH + H(+)</text>
        <dbReference type="Rhea" id="RHEA:16233"/>
        <dbReference type="ChEBI" id="CHEBI:11561"/>
        <dbReference type="ChEBI" id="CHEBI:15378"/>
        <dbReference type="ChEBI" id="CHEBI:15980"/>
        <dbReference type="ChEBI" id="CHEBI:57783"/>
        <dbReference type="ChEBI" id="CHEBI:58349"/>
        <dbReference type="EC" id="1.1.1.169"/>
    </reaction>
</comment>
<evidence type="ECO:0000256" key="6">
    <source>
        <dbReference type="ARBA" id="ARBA00022655"/>
    </source>
</evidence>
<gene>
    <name evidence="13" type="ORF">GNZ13_41095</name>
</gene>
<keyword evidence="6" id="KW-0566">Pantothenate biosynthesis</keyword>
<dbReference type="InterPro" id="IPR013752">
    <property type="entry name" value="KPA_reductase"/>
</dbReference>
<dbReference type="FunFam" id="3.40.50.720:FF:000307">
    <property type="entry name" value="2-dehydropantoate 2-reductase"/>
    <property type="match status" value="1"/>
</dbReference>
<dbReference type="Gene3D" id="1.10.1040.10">
    <property type="entry name" value="N-(1-d-carboxylethyl)-l-norvaline Dehydrogenase, domain 2"/>
    <property type="match status" value="1"/>
</dbReference>
<dbReference type="SUPFAM" id="SSF48179">
    <property type="entry name" value="6-phosphogluconate dehydrogenase C-terminal domain-like"/>
    <property type="match status" value="1"/>
</dbReference>
<evidence type="ECO:0000256" key="9">
    <source>
        <dbReference type="ARBA" id="ARBA00032024"/>
    </source>
</evidence>
<keyword evidence="7" id="KW-0521">NADP</keyword>
<dbReference type="GO" id="GO:0015940">
    <property type="term" value="P:pantothenate biosynthetic process"/>
    <property type="evidence" value="ECO:0007669"/>
    <property type="project" value="UniProtKB-KW"/>
</dbReference>
<evidence type="ECO:0000259" key="12">
    <source>
        <dbReference type="Pfam" id="PF08546"/>
    </source>
</evidence>
<dbReference type="Pfam" id="PF08546">
    <property type="entry name" value="ApbA_C"/>
    <property type="match status" value="1"/>
</dbReference>
<evidence type="ECO:0000256" key="10">
    <source>
        <dbReference type="ARBA" id="ARBA00048793"/>
    </source>
</evidence>
<evidence type="ECO:0000256" key="7">
    <source>
        <dbReference type="ARBA" id="ARBA00022857"/>
    </source>
</evidence>
<dbReference type="Pfam" id="PF02558">
    <property type="entry name" value="ApbA"/>
    <property type="match status" value="1"/>
</dbReference>
<dbReference type="InterPro" id="IPR013332">
    <property type="entry name" value="KPR_N"/>
</dbReference>
<dbReference type="EMBL" id="WOEZ01000236">
    <property type="protein sequence ID" value="NPT60783.1"/>
    <property type="molecule type" value="Genomic_DNA"/>
</dbReference>
<dbReference type="PANTHER" id="PTHR21708">
    <property type="entry name" value="PROBABLE 2-DEHYDROPANTOATE 2-REDUCTASE"/>
    <property type="match status" value="1"/>
</dbReference>
<dbReference type="InterPro" id="IPR051402">
    <property type="entry name" value="KPR-Related"/>
</dbReference>